<dbReference type="SUPFAM" id="SSF81901">
    <property type="entry name" value="HCP-like"/>
    <property type="match status" value="1"/>
</dbReference>
<keyword evidence="2" id="KW-0732">Signal</keyword>
<dbReference type="EMBL" id="QYUQ01000002">
    <property type="protein sequence ID" value="RJG03979.1"/>
    <property type="molecule type" value="Genomic_DNA"/>
</dbReference>
<dbReference type="Pfam" id="PF13432">
    <property type="entry name" value="TPR_16"/>
    <property type="match status" value="4"/>
</dbReference>
<protein>
    <submittedName>
        <fullName evidence="3">PEP-CTERM system TPR-repeat protein PrsT</fullName>
    </submittedName>
</protein>
<dbReference type="SMART" id="SM00028">
    <property type="entry name" value="TPR"/>
    <property type="match status" value="18"/>
</dbReference>
<reference evidence="4" key="1">
    <citation type="submission" date="2018-09" db="EMBL/GenBank/DDBJ databases">
        <authorList>
            <person name="Zhu H."/>
        </authorList>
    </citation>
    <scope>NUCLEOTIDE SEQUENCE [LARGE SCALE GENOMIC DNA]</scope>
    <source>
        <strain evidence="4">K1S02-23</strain>
    </source>
</reference>
<sequence>MSTIKNKRTMSLAALTVAIVFGASLAGCGKGDVQKLVAEAKQYEQKGEHKAAIIQLKNALQKNPGDREARYLLGTIYLKTGDGPSAEKELSKAVSLGMDAAQVRPDFARALLMQGQYQKVLDETQAVDLKGNAVIASLRGSAYLALGKVEQARASLEAALQATPDHPEALIGLARLALSQKDIARANQLMEQATTKNPGHVEAWLFKGDLERAQNRIDASLAAYGEVLKIKPGDAGAHIARAYVAIGSGKLKEAQADIEAAKKSNPNGLLVFYTQALLDFSEKKHAVALESLQQVLRAAPEHMPSVLLAGAVQYALGSSEQAEQHLKKYLEQNPDNLYARKLLASTLLNSRQAPRAITTLAPALKDDAKDPQLFMLAGEAHMQAKDFGKATEYFEKANALAPNTARVHAALGMSKLGQGDNERAIAELEKATSLDVKAAQPGILLVMTHLRQKEYDKALIAVLRLEKEQPDNPLVQNIKGGVYMGRKELANARASFEKAVALQPSYFPAVQNLAQLDLQNKQPEAAKKRYLALLEHDKKNLQAMIALAGLGVVQGNNEETRTWLERAVSEHPDEAQPAGLLVTHYLRLGDKQKALTLAAKLQSAHPDNPKFLGILAEAQSAGGEPRAALESFGKLAALQPESAQLQYRIATINLMLKDEVAAASALKKSQQLDPAFLPAQLAMAGIDVQKGRFEDALAIARQVQKQHARLAAGHALEGDILMAQKKPAQAVGAYERGAAIEPSGLLSVKLHGALVQAGKNPAAEARLGHWLKDNPSDTRVRMYLANYKLVSRQNKAAIEQLQAVVKLEPQNALALNNLAWALGEEKDPRALQYAEQAFKLAPENPAVLDTLGWMLAEKGDAARGLTLLQKASGLAPGSADIRYHYAQALMKTGDKAKARKEIEQLLTNKGFAKADEARALLKQL</sequence>
<dbReference type="PROSITE" id="PS51257">
    <property type="entry name" value="PROKAR_LIPOPROTEIN"/>
    <property type="match status" value="1"/>
</dbReference>
<feature type="chain" id="PRO_5017278556" evidence="2">
    <location>
        <begin position="27"/>
        <end position="924"/>
    </location>
</feature>
<dbReference type="SUPFAM" id="SSF48452">
    <property type="entry name" value="TPR-like"/>
    <property type="match status" value="4"/>
</dbReference>
<name>A0A3A3GB21_9BURK</name>
<dbReference type="InterPro" id="IPR011990">
    <property type="entry name" value="TPR-like_helical_dom_sf"/>
</dbReference>
<dbReference type="AlphaFoldDB" id="A0A3A3GB21"/>
<dbReference type="PANTHER" id="PTHR12558:SF13">
    <property type="entry name" value="CELL DIVISION CYCLE PROTEIN 27 HOMOLOG"/>
    <property type="match status" value="1"/>
</dbReference>
<gene>
    <name evidence="3" type="primary">prsT</name>
    <name evidence="3" type="ORF">D3878_22290</name>
</gene>
<feature type="signal peptide" evidence="2">
    <location>
        <begin position="1"/>
        <end position="26"/>
    </location>
</feature>
<dbReference type="Proteomes" id="UP000266327">
    <property type="component" value="Unassembled WGS sequence"/>
</dbReference>
<dbReference type="InterPro" id="IPR014266">
    <property type="entry name" value="PEP-CTERM_TPR_PrsT"/>
</dbReference>
<keyword evidence="4" id="KW-1185">Reference proteome</keyword>
<dbReference type="NCBIfam" id="TIGR02917">
    <property type="entry name" value="PEP_TPR_lipo"/>
    <property type="match status" value="1"/>
</dbReference>
<evidence type="ECO:0000256" key="2">
    <source>
        <dbReference type="SAM" id="SignalP"/>
    </source>
</evidence>
<proteinExistence type="predicted"/>
<evidence type="ECO:0000313" key="4">
    <source>
        <dbReference type="Proteomes" id="UP000266327"/>
    </source>
</evidence>
<dbReference type="OrthoDB" id="5290951at2"/>
<organism evidence="3 4">
    <name type="scientific">Noviherbaspirillum sedimenti</name>
    <dbReference type="NCBI Taxonomy" id="2320865"/>
    <lineage>
        <taxon>Bacteria</taxon>
        <taxon>Pseudomonadati</taxon>
        <taxon>Pseudomonadota</taxon>
        <taxon>Betaproteobacteria</taxon>
        <taxon>Burkholderiales</taxon>
        <taxon>Oxalobacteraceae</taxon>
        <taxon>Noviherbaspirillum</taxon>
    </lineage>
</organism>
<evidence type="ECO:0000313" key="3">
    <source>
        <dbReference type="EMBL" id="RJG03979.1"/>
    </source>
</evidence>
<dbReference type="PROSITE" id="PS50005">
    <property type="entry name" value="TPR"/>
    <property type="match status" value="2"/>
</dbReference>
<dbReference type="InterPro" id="IPR019734">
    <property type="entry name" value="TPR_rpt"/>
</dbReference>
<comment type="caution">
    <text evidence="3">The sequence shown here is derived from an EMBL/GenBank/DDBJ whole genome shotgun (WGS) entry which is preliminary data.</text>
</comment>
<dbReference type="Gene3D" id="1.25.40.10">
    <property type="entry name" value="Tetratricopeptide repeat domain"/>
    <property type="match status" value="5"/>
</dbReference>
<accession>A0A3A3GB21</accession>
<dbReference type="PANTHER" id="PTHR12558">
    <property type="entry name" value="CELL DIVISION CYCLE 16,23,27"/>
    <property type="match status" value="1"/>
</dbReference>
<keyword evidence="1" id="KW-0802">TPR repeat</keyword>
<evidence type="ECO:0000256" key="1">
    <source>
        <dbReference type="PROSITE-ProRule" id="PRU00339"/>
    </source>
</evidence>
<feature type="repeat" description="TPR" evidence="1">
    <location>
        <begin position="133"/>
        <end position="166"/>
    </location>
</feature>
<feature type="repeat" description="TPR" evidence="1">
    <location>
        <begin position="371"/>
        <end position="404"/>
    </location>
</feature>
<dbReference type="Pfam" id="PF14559">
    <property type="entry name" value="TPR_19"/>
    <property type="match status" value="5"/>
</dbReference>